<dbReference type="EMBL" id="CP011390">
    <property type="protein sequence ID" value="ANE50565.1"/>
    <property type="molecule type" value="Genomic_DNA"/>
</dbReference>
<dbReference type="GO" id="GO:0004519">
    <property type="term" value="F:endonuclease activity"/>
    <property type="evidence" value="ECO:0007669"/>
    <property type="project" value="UniProtKB-KW"/>
</dbReference>
<evidence type="ECO:0000313" key="3">
    <source>
        <dbReference type="EMBL" id="ANE50565.1"/>
    </source>
</evidence>
<gene>
    <name evidence="3" type="ORF">SY85_08665</name>
</gene>
<dbReference type="InterPro" id="IPR004601">
    <property type="entry name" value="UvdE"/>
</dbReference>
<evidence type="ECO:0000256" key="2">
    <source>
        <dbReference type="ARBA" id="ARBA00023204"/>
    </source>
</evidence>
<keyword evidence="3" id="KW-0255">Endonuclease</keyword>
<dbReference type="KEGG" id="fla:SY85_08665"/>
<reference evidence="3 4" key="2">
    <citation type="journal article" date="2016" name="Int. J. Syst. Evol. Microbiol.">
        <title>Flavisolibacter tropicus sp. nov., isolated from tropical soil.</title>
        <authorList>
            <person name="Lee J.J."/>
            <person name="Kang M.S."/>
            <person name="Kim G.S."/>
            <person name="Lee C.S."/>
            <person name="Lim S."/>
            <person name="Lee J."/>
            <person name="Roh S.H."/>
            <person name="Kang H."/>
            <person name="Ha J.M."/>
            <person name="Bae S."/>
            <person name="Jung H.Y."/>
            <person name="Kim M.K."/>
        </authorList>
    </citation>
    <scope>NUCLEOTIDE SEQUENCE [LARGE SCALE GENOMIC DNA]</scope>
    <source>
        <strain evidence="3 4">LCS9</strain>
    </source>
</reference>
<dbReference type="Proteomes" id="UP000077177">
    <property type="component" value="Chromosome"/>
</dbReference>
<evidence type="ECO:0000256" key="1">
    <source>
        <dbReference type="ARBA" id="ARBA00022763"/>
    </source>
</evidence>
<dbReference type="OrthoDB" id="9782576at2"/>
<dbReference type="GO" id="GO:0006289">
    <property type="term" value="P:nucleotide-excision repair"/>
    <property type="evidence" value="ECO:0007669"/>
    <property type="project" value="InterPro"/>
</dbReference>
<keyword evidence="2" id="KW-0234">DNA repair</keyword>
<protein>
    <submittedName>
        <fullName evidence="3">UV damage repair endonuclease UvdE</fullName>
    </submittedName>
</protein>
<keyword evidence="3" id="KW-0378">Hydrolase</keyword>
<keyword evidence="1" id="KW-0227">DNA damage</keyword>
<organism evidence="3 4">
    <name type="scientific">Flavisolibacter tropicus</name>
    <dbReference type="NCBI Taxonomy" id="1492898"/>
    <lineage>
        <taxon>Bacteria</taxon>
        <taxon>Pseudomonadati</taxon>
        <taxon>Bacteroidota</taxon>
        <taxon>Chitinophagia</taxon>
        <taxon>Chitinophagales</taxon>
        <taxon>Chitinophagaceae</taxon>
        <taxon>Flavisolibacter</taxon>
    </lineage>
</organism>
<dbReference type="Pfam" id="PF03851">
    <property type="entry name" value="UvdE"/>
    <property type="match status" value="1"/>
</dbReference>
<reference evidence="4" key="1">
    <citation type="submission" date="2015-01" db="EMBL/GenBank/DDBJ databases">
        <title>Flavisolibacter sp./LCS9/ whole genome sequencing.</title>
        <authorList>
            <person name="Kim M.K."/>
            <person name="Srinivasan S."/>
            <person name="Lee J.-J."/>
        </authorList>
    </citation>
    <scope>NUCLEOTIDE SEQUENCE [LARGE SCALE GENOMIC DNA]</scope>
    <source>
        <strain evidence="4">LCS9</strain>
    </source>
</reference>
<dbReference type="STRING" id="1492898.SY85_08665"/>
<sequence length="295" mass="33834">MNLGYACINMTLAEKGITTNRGMIKRTFGEKGIQYASQLALQNVQALQDILKWNIAQGIRVFRITSELFPWASEYQLADMPDFKEIQGILKQCGQLPIRVSTHPGPFNKLAGSDATLANTIKELEVHSQLFDLMELEPSHWNKINIHVGGTYGDKGETLKRFAQNFKSLSSNLQRRLTVENDDKQGLYTVAELHPLYESIGIPIVFDYFHHKLHPGLQSEEEAFYMAYQTWGETRPVFHYSSSRRENEEPSAKREAHADYIYEPINTYGKEVDIVLEAKKKEQALLKYREQFGDI</sequence>
<dbReference type="PATRIC" id="fig|1492898.3.peg.1860"/>
<dbReference type="NCBIfam" id="TIGR00629">
    <property type="entry name" value="uvde"/>
    <property type="match status" value="1"/>
</dbReference>
<dbReference type="GO" id="GO:0009411">
    <property type="term" value="P:response to UV"/>
    <property type="evidence" value="ECO:0007669"/>
    <property type="project" value="InterPro"/>
</dbReference>
<dbReference type="AlphaFoldDB" id="A0A172TTZ3"/>
<evidence type="ECO:0000313" key="4">
    <source>
        <dbReference type="Proteomes" id="UP000077177"/>
    </source>
</evidence>
<keyword evidence="4" id="KW-1185">Reference proteome</keyword>
<dbReference type="Gene3D" id="3.20.20.150">
    <property type="entry name" value="Divalent-metal-dependent TIM barrel enzymes"/>
    <property type="match status" value="1"/>
</dbReference>
<dbReference type="PANTHER" id="PTHR31290">
    <property type="entry name" value="UV-DAMAGE ENDONUCLEASE"/>
    <property type="match status" value="1"/>
</dbReference>
<keyword evidence="3" id="KW-0540">Nuclease</keyword>
<proteinExistence type="predicted"/>
<accession>A0A172TTZ3</accession>
<dbReference type="RefSeq" id="WP_066403614.1">
    <property type="nucleotide sequence ID" value="NZ_CP011390.1"/>
</dbReference>
<dbReference type="PANTHER" id="PTHR31290:SF5">
    <property type="entry name" value="UV-DAMAGE ENDONUCLEASE"/>
    <property type="match status" value="1"/>
</dbReference>
<name>A0A172TTZ3_9BACT</name>